<dbReference type="GeneID" id="71761697"/>
<dbReference type="Proteomes" id="UP000830542">
    <property type="component" value="Chromosome"/>
</dbReference>
<gene>
    <name evidence="2" type="ORF">GCM10008985_37800</name>
    <name evidence="3" type="ORF">MUK72_07575</name>
</gene>
<reference evidence="2" key="1">
    <citation type="journal article" date="2014" name="Int. J. Syst. Evol. Microbiol.">
        <title>Complete genome sequence of Corynebacterium casei LMG S-19264T (=DSM 44701T), isolated from a smear-ripened cheese.</title>
        <authorList>
            <consortium name="US DOE Joint Genome Institute (JGI-PGF)"/>
            <person name="Walter F."/>
            <person name="Albersmeier A."/>
            <person name="Kalinowski J."/>
            <person name="Ruckert C."/>
        </authorList>
    </citation>
    <scope>NUCLEOTIDE SEQUENCE</scope>
    <source>
        <strain evidence="2">JCM 12289</strain>
    </source>
</reference>
<dbReference type="RefSeq" id="WP_244698279.1">
    <property type="nucleotide sequence ID" value="NZ_BAAADN010000091.1"/>
</dbReference>
<name>A0AAV3SMZ7_HALDO</name>
<dbReference type="InterPro" id="IPR037914">
    <property type="entry name" value="SpoVT-AbrB_sf"/>
</dbReference>
<dbReference type="EMBL" id="CP095005">
    <property type="protein sequence ID" value="UOO93833.1"/>
    <property type="molecule type" value="Genomic_DNA"/>
</dbReference>
<keyword evidence="4" id="KW-1185">Reference proteome</keyword>
<reference evidence="3" key="2">
    <citation type="submission" date="2022-04" db="EMBL/GenBank/DDBJ databases">
        <title>Sequencing and genomic assembly of Halococcus dombrowskii.</title>
        <authorList>
            <person name="Lim S.W."/>
            <person name="MacLea K.S."/>
        </authorList>
    </citation>
    <scope>NUCLEOTIDE SEQUENCE</scope>
    <source>
        <strain evidence="3">H4</strain>
    </source>
</reference>
<reference evidence="2" key="3">
    <citation type="submission" date="2023-12" db="EMBL/GenBank/DDBJ databases">
        <authorList>
            <person name="Sun Q."/>
            <person name="Inoue M."/>
        </authorList>
    </citation>
    <scope>NUCLEOTIDE SEQUENCE</scope>
    <source>
        <strain evidence="2">JCM 12289</strain>
    </source>
</reference>
<dbReference type="Proteomes" id="UP001500962">
    <property type="component" value="Unassembled WGS sequence"/>
</dbReference>
<dbReference type="EMBL" id="BAAADN010000091">
    <property type="protein sequence ID" value="GAA0477923.1"/>
    <property type="molecule type" value="Genomic_DNA"/>
</dbReference>
<protein>
    <submittedName>
        <fullName evidence="2">AbrB/MazE/SpoVT family DNA-binding domain-containing protein</fullName>
    </submittedName>
</protein>
<organism evidence="2 5">
    <name type="scientific">Halococcus dombrowskii</name>
    <dbReference type="NCBI Taxonomy" id="179637"/>
    <lineage>
        <taxon>Archaea</taxon>
        <taxon>Methanobacteriati</taxon>
        <taxon>Methanobacteriota</taxon>
        <taxon>Stenosarchaea group</taxon>
        <taxon>Halobacteria</taxon>
        <taxon>Halobacteriales</taxon>
        <taxon>Halococcaceae</taxon>
        <taxon>Halococcus</taxon>
    </lineage>
</organism>
<dbReference type="SUPFAM" id="SSF89447">
    <property type="entry name" value="AbrB/MazE/MraZ-like"/>
    <property type="match status" value="1"/>
</dbReference>
<proteinExistence type="predicted"/>
<dbReference type="KEGG" id="hdo:MUK72_07575"/>
<sequence length="91" mass="10061">MSESEHTETVGEGAISGNQASIPATIRERADIEDGDRVRWRWYDGELSVEIVRQREGVFAEFEGFDGESETLDHDRAGLDPAGEYDAGDEA</sequence>
<accession>A0AAV3SMZ7</accession>
<evidence type="ECO:0000313" key="4">
    <source>
        <dbReference type="Proteomes" id="UP000830542"/>
    </source>
</evidence>
<evidence type="ECO:0000313" key="5">
    <source>
        <dbReference type="Proteomes" id="UP001500962"/>
    </source>
</evidence>
<evidence type="ECO:0000313" key="2">
    <source>
        <dbReference type="EMBL" id="GAA0477923.1"/>
    </source>
</evidence>
<dbReference type="AlphaFoldDB" id="A0AAV3SMZ7"/>
<feature type="region of interest" description="Disordered" evidence="1">
    <location>
        <begin position="1"/>
        <end position="30"/>
    </location>
</feature>
<keyword evidence="2" id="KW-0238">DNA-binding</keyword>
<evidence type="ECO:0000313" key="3">
    <source>
        <dbReference type="EMBL" id="UOO93833.1"/>
    </source>
</evidence>
<feature type="region of interest" description="Disordered" evidence="1">
    <location>
        <begin position="65"/>
        <end position="91"/>
    </location>
</feature>
<dbReference type="GO" id="GO:0003677">
    <property type="term" value="F:DNA binding"/>
    <property type="evidence" value="ECO:0007669"/>
    <property type="project" value="UniProtKB-KW"/>
</dbReference>
<evidence type="ECO:0000256" key="1">
    <source>
        <dbReference type="SAM" id="MobiDB-lite"/>
    </source>
</evidence>